<protein>
    <recommendedName>
        <fullName evidence="1">PPC domain-containing protein</fullName>
    </recommendedName>
</protein>
<evidence type="ECO:0000313" key="2">
    <source>
        <dbReference type="EMBL" id="TRY63059.1"/>
    </source>
</evidence>
<reference evidence="2 3" key="1">
    <citation type="journal article" date="2018" name="Nat. Ecol. Evol.">
        <title>Genomic signatures of mitonuclear coevolution across populations of Tigriopus californicus.</title>
        <authorList>
            <person name="Barreto F.S."/>
            <person name="Watson E.T."/>
            <person name="Lima T.G."/>
            <person name="Willett C.S."/>
            <person name="Edmands S."/>
            <person name="Li W."/>
            <person name="Burton R.S."/>
        </authorList>
    </citation>
    <scope>NUCLEOTIDE SEQUENCE [LARGE SCALE GENOMIC DNA]</scope>
    <source>
        <strain evidence="2 3">San Diego</strain>
    </source>
</reference>
<dbReference type="OMA" id="TEINGHF"/>
<gene>
    <name evidence="2" type="ORF">TCAL_10893</name>
</gene>
<evidence type="ECO:0000313" key="3">
    <source>
        <dbReference type="Proteomes" id="UP000318571"/>
    </source>
</evidence>
<accession>A0A553NCH3</accession>
<evidence type="ECO:0000259" key="1">
    <source>
        <dbReference type="PROSITE" id="PS51742"/>
    </source>
</evidence>
<feature type="domain" description="PPC" evidence="1">
    <location>
        <begin position="3"/>
        <end position="144"/>
    </location>
</feature>
<dbReference type="PANTHER" id="PTHR34988:SF1">
    <property type="entry name" value="DNA-BINDING PROTEIN"/>
    <property type="match status" value="1"/>
</dbReference>
<comment type="caution">
    <text evidence="2">The sequence shown here is derived from an EMBL/GenBank/DDBJ whole genome shotgun (WGS) entry which is preliminary data.</text>
</comment>
<proteinExistence type="predicted"/>
<dbReference type="AlphaFoldDB" id="A0A553NCH3"/>
<dbReference type="PROSITE" id="PS51742">
    <property type="entry name" value="PPC"/>
    <property type="match status" value="1"/>
</dbReference>
<dbReference type="EMBL" id="VCGU01000458">
    <property type="protein sequence ID" value="TRY63059.1"/>
    <property type="molecule type" value="Genomic_DNA"/>
</dbReference>
<keyword evidence="3" id="KW-1185">Reference proteome</keyword>
<dbReference type="Proteomes" id="UP000318571">
    <property type="component" value="Chromosome 10"/>
</dbReference>
<dbReference type="CDD" id="cd11378">
    <property type="entry name" value="DUF296"/>
    <property type="match status" value="1"/>
</dbReference>
<dbReference type="Pfam" id="PF03479">
    <property type="entry name" value="PCC"/>
    <property type="match status" value="1"/>
</dbReference>
<organism evidence="2 3">
    <name type="scientific">Tigriopus californicus</name>
    <name type="common">Marine copepod</name>
    <dbReference type="NCBI Taxonomy" id="6832"/>
    <lineage>
        <taxon>Eukaryota</taxon>
        <taxon>Metazoa</taxon>
        <taxon>Ecdysozoa</taxon>
        <taxon>Arthropoda</taxon>
        <taxon>Crustacea</taxon>
        <taxon>Multicrustacea</taxon>
        <taxon>Hexanauplia</taxon>
        <taxon>Copepoda</taxon>
        <taxon>Harpacticoida</taxon>
        <taxon>Harpacticidae</taxon>
        <taxon>Tigriopus</taxon>
    </lineage>
</organism>
<dbReference type="Gene3D" id="3.30.1330.80">
    <property type="entry name" value="Hypothetical protein, similar to alpha- acetolactate decarboxylase, domain 2"/>
    <property type="match status" value="1"/>
</dbReference>
<dbReference type="STRING" id="6832.A0A553NCH3"/>
<dbReference type="InterPro" id="IPR005175">
    <property type="entry name" value="PPC_dom"/>
</dbReference>
<dbReference type="PANTHER" id="PTHR34988">
    <property type="entry name" value="PROTEIN, PUTATIVE-RELATED"/>
    <property type="match status" value="1"/>
</dbReference>
<sequence>MAESALKVFPMRLTPGMELRTSLQDFVREKGLKAPFVMTCCGSVTKITLRFAQKPDGGINDIKTFNEHFEITSLVGTFSSELLEGCECHLHITLGRADGSTLSGHLVGDAIIFTTAEVVLGECTDAVFTREFDEATGFDELVVKPRKD</sequence>
<name>A0A553NCH3_TIGCA</name>
<dbReference type="SUPFAM" id="SSF117856">
    <property type="entry name" value="AF0104/ALDC/Ptd012-like"/>
    <property type="match status" value="1"/>
</dbReference>